<accession>A0A6V8L733</accession>
<name>A0A6V8L733_9ACTN</name>
<proteinExistence type="predicted"/>
<dbReference type="EMBL" id="BLPG01000001">
    <property type="protein sequence ID" value="GFJ89926.1"/>
    <property type="molecule type" value="Genomic_DNA"/>
</dbReference>
<gene>
    <name evidence="1" type="ORF">Prum_035680</name>
</gene>
<comment type="caution">
    <text evidence="1">The sequence shown here is derived from an EMBL/GenBank/DDBJ whole genome shotgun (WGS) entry which is preliminary data.</text>
</comment>
<dbReference type="Proteomes" id="UP000482960">
    <property type="component" value="Unassembled WGS sequence"/>
</dbReference>
<evidence type="ECO:0000313" key="2">
    <source>
        <dbReference type="Proteomes" id="UP000482960"/>
    </source>
</evidence>
<reference evidence="1 2" key="1">
    <citation type="submission" date="2020-03" db="EMBL/GenBank/DDBJ databases">
        <title>Whole genome shotgun sequence of Phytohabitans rumicis NBRC 108638.</title>
        <authorList>
            <person name="Komaki H."/>
            <person name="Tamura T."/>
        </authorList>
    </citation>
    <scope>NUCLEOTIDE SEQUENCE [LARGE SCALE GENOMIC DNA]</scope>
    <source>
        <strain evidence="1 2">NBRC 108638</strain>
    </source>
</reference>
<dbReference type="AlphaFoldDB" id="A0A6V8L733"/>
<organism evidence="1 2">
    <name type="scientific">Phytohabitans rumicis</name>
    <dbReference type="NCBI Taxonomy" id="1076125"/>
    <lineage>
        <taxon>Bacteria</taxon>
        <taxon>Bacillati</taxon>
        <taxon>Actinomycetota</taxon>
        <taxon>Actinomycetes</taxon>
        <taxon>Micromonosporales</taxon>
        <taxon>Micromonosporaceae</taxon>
    </lineage>
</organism>
<sequence>MPRVRPTGFCTGAIGAGRANVGFEAHANGSYVAAESRGTKPLIANRARLACGSGLTRWMQAAGYIALKPKVNGKYVTAETSARRR</sequence>
<evidence type="ECO:0000313" key="1">
    <source>
        <dbReference type="EMBL" id="GFJ89926.1"/>
    </source>
</evidence>
<protein>
    <submittedName>
        <fullName evidence="1">Uncharacterized protein</fullName>
    </submittedName>
</protein>
<reference evidence="1 2" key="2">
    <citation type="submission" date="2020-03" db="EMBL/GenBank/DDBJ databases">
        <authorList>
            <person name="Ichikawa N."/>
            <person name="Kimura A."/>
            <person name="Kitahashi Y."/>
            <person name="Uohara A."/>
        </authorList>
    </citation>
    <scope>NUCLEOTIDE SEQUENCE [LARGE SCALE GENOMIC DNA]</scope>
    <source>
        <strain evidence="1 2">NBRC 108638</strain>
    </source>
</reference>
<keyword evidence="2" id="KW-1185">Reference proteome</keyword>